<dbReference type="Proteomes" id="UP001320766">
    <property type="component" value="Unassembled WGS sequence"/>
</dbReference>
<keyword evidence="2" id="KW-1185">Reference proteome</keyword>
<gene>
    <name evidence="1" type="ORF">HD595_003443</name>
</gene>
<protein>
    <recommendedName>
        <fullName evidence="3">Abi family protein</fullName>
    </recommendedName>
</protein>
<accession>A0ABT1JZZ4</accession>
<sequence>MLSGLPMWVERTFSAPRFGPYLNAFPGDWLTAWNLYRWNMEVSAAFYIPLQCLEISLRNAEHDRLRAHYGHDDWWRSAPLGRDQLGKVAKAENDACRKGDRRASPDDIVAELPFGFWASLLNRAHDRYLWVPVLHRAFPGYRGDRETLRDNFRSVVLLRNRIMHHEPIHHRHLTADHDKIYRLLGYIEPEVIVWARASDQVPEVLTRRPQPTPP</sequence>
<organism evidence="1 2">
    <name type="scientific">Nonomuraea roseoviolacea subsp. carminata</name>
    <dbReference type="NCBI Taxonomy" id="160689"/>
    <lineage>
        <taxon>Bacteria</taxon>
        <taxon>Bacillati</taxon>
        <taxon>Actinomycetota</taxon>
        <taxon>Actinomycetes</taxon>
        <taxon>Streptosporangiales</taxon>
        <taxon>Streptosporangiaceae</taxon>
        <taxon>Nonomuraea</taxon>
    </lineage>
</organism>
<proteinExistence type="predicted"/>
<dbReference type="EMBL" id="JAMZEC010000001">
    <property type="protein sequence ID" value="MCP2347321.1"/>
    <property type="molecule type" value="Genomic_DNA"/>
</dbReference>
<dbReference type="RefSeq" id="WP_253770220.1">
    <property type="nucleotide sequence ID" value="NZ_BAAAVE010000004.1"/>
</dbReference>
<evidence type="ECO:0000313" key="2">
    <source>
        <dbReference type="Proteomes" id="UP001320766"/>
    </source>
</evidence>
<reference evidence="1 2" key="1">
    <citation type="submission" date="2022-06" db="EMBL/GenBank/DDBJ databases">
        <title>Sequencing the genomes of 1000 actinobacteria strains.</title>
        <authorList>
            <person name="Klenk H.-P."/>
        </authorList>
    </citation>
    <scope>NUCLEOTIDE SEQUENCE [LARGE SCALE GENOMIC DNA]</scope>
    <source>
        <strain evidence="1 2">DSM 44170</strain>
    </source>
</reference>
<evidence type="ECO:0000313" key="1">
    <source>
        <dbReference type="EMBL" id="MCP2347321.1"/>
    </source>
</evidence>
<name>A0ABT1JZZ4_9ACTN</name>
<evidence type="ECO:0008006" key="3">
    <source>
        <dbReference type="Google" id="ProtNLM"/>
    </source>
</evidence>
<comment type="caution">
    <text evidence="1">The sequence shown here is derived from an EMBL/GenBank/DDBJ whole genome shotgun (WGS) entry which is preliminary data.</text>
</comment>